<dbReference type="Pfam" id="PF01451">
    <property type="entry name" value="LMWPc"/>
    <property type="match status" value="1"/>
</dbReference>
<organism evidence="3 4">
    <name type="scientific">Salegentibacter chungangensis</name>
    <dbReference type="NCBI Taxonomy" id="1335724"/>
    <lineage>
        <taxon>Bacteria</taxon>
        <taxon>Pseudomonadati</taxon>
        <taxon>Bacteroidota</taxon>
        <taxon>Flavobacteriia</taxon>
        <taxon>Flavobacteriales</taxon>
        <taxon>Flavobacteriaceae</taxon>
        <taxon>Salegentibacter</taxon>
    </lineage>
</organism>
<reference evidence="4" key="1">
    <citation type="journal article" date="2019" name="Int. J. Syst. Evol. Microbiol.">
        <title>The Global Catalogue of Microorganisms (GCM) 10K type strain sequencing project: providing services to taxonomists for standard genome sequencing and annotation.</title>
        <authorList>
            <consortium name="The Broad Institute Genomics Platform"/>
            <consortium name="The Broad Institute Genome Sequencing Center for Infectious Disease"/>
            <person name="Wu L."/>
            <person name="Ma J."/>
        </authorList>
    </citation>
    <scope>NUCLEOTIDE SEQUENCE [LARGE SCALE GENOMIC DNA]</scope>
    <source>
        <strain evidence="4">CCUG 64793</strain>
    </source>
</reference>
<accession>A0ABW3NNT8</accession>
<dbReference type="GO" id="GO:0030612">
    <property type="term" value="F:arsenate reductase (thioredoxin) activity"/>
    <property type="evidence" value="ECO:0007669"/>
    <property type="project" value="UniProtKB-EC"/>
</dbReference>
<dbReference type="PANTHER" id="PTHR43428">
    <property type="entry name" value="ARSENATE REDUCTASE"/>
    <property type="match status" value="1"/>
</dbReference>
<dbReference type="CDD" id="cd16345">
    <property type="entry name" value="LMWP_ArsC"/>
    <property type="match status" value="1"/>
</dbReference>
<dbReference type="EC" id="1.20.4.4" evidence="3"/>
<dbReference type="InterPro" id="IPR036196">
    <property type="entry name" value="Ptyr_pPase_sf"/>
</dbReference>
<keyword evidence="4" id="KW-1185">Reference proteome</keyword>
<dbReference type="PANTHER" id="PTHR43428:SF1">
    <property type="entry name" value="ARSENATE REDUCTASE"/>
    <property type="match status" value="1"/>
</dbReference>
<dbReference type="SUPFAM" id="SSF52788">
    <property type="entry name" value="Phosphotyrosine protein phosphatases I"/>
    <property type="match status" value="1"/>
</dbReference>
<evidence type="ECO:0000313" key="4">
    <source>
        <dbReference type="Proteomes" id="UP001597131"/>
    </source>
</evidence>
<sequence>MEKKKVLVLCAGNSSRSQMAEAYLRLFGYNRALYYSAGIRKEGVNPRAKAIMQEDGINISDQSCKLLSEYANRKFDYIISLCNEVKDICPEGLFSGCVHLHSAFRDPDDVKGSEQKIYNAYRESRDDIKKFCRRFVTNHL</sequence>
<name>A0ABW3NNT8_9FLAO</name>
<dbReference type="Gene3D" id="3.40.50.2300">
    <property type="match status" value="1"/>
</dbReference>
<evidence type="ECO:0000256" key="1">
    <source>
        <dbReference type="ARBA" id="ARBA00022849"/>
    </source>
</evidence>
<dbReference type="EMBL" id="JBHTLI010000001">
    <property type="protein sequence ID" value="MFD1094720.1"/>
    <property type="molecule type" value="Genomic_DNA"/>
</dbReference>
<feature type="domain" description="Phosphotyrosine protein phosphatase I" evidence="2">
    <location>
        <begin position="4"/>
        <end position="138"/>
    </location>
</feature>
<evidence type="ECO:0000259" key="2">
    <source>
        <dbReference type="SMART" id="SM00226"/>
    </source>
</evidence>
<dbReference type="SMART" id="SM00226">
    <property type="entry name" value="LMWPc"/>
    <property type="match status" value="1"/>
</dbReference>
<evidence type="ECO:0000313" key="3">
    <source>
        <dbReference type="EMBL" id="MFD1094720.1"/>
    </source>
</evidence>
<dbReference type="RefSeq" id="WP_380742795.1">
    <property type="nucleotide sequence ID" value="NZ_JBHTLI010000001.1"/>
</dbReference>
<keyword evidence="1" id="KW-0059">Arsenical resistance</keyword>
<dbReference type="InterPro" id="IPR023485">
    <property type="entry name" value="Ptyr_pPase"/>
</dbReference>
<protein>
    <submittedName>
        <fullName evidence="3">Arsenate reductase ArsC</fullName>
        <ecNumber evidence="3">1.20.4.4</ecNumber>
    </submittedName>
</protein>
<proteinExistence type="predicted"/>
<comment type="caution">
    <text evidence="3">The sequence shown here is derived from an EMBL/GenBank/DDBJ whole genome shotgun (WGS) entry which is preliminary data.</text>
</comment>
<keyword evidence="3" id="KW-0560">Oxidoreductase</keyword>
<gene>
    <name evidence="3" type="ORF">ACFQ3Q_03075</name>
</gene>
<dbReference type="Proteomes" id="UP001597131">
    <property type="component" value="Unassembled WGS sequence"/>
</dbReference>